<dbReference type="InterPro" id="IPR027443">
    <property type="entry name" value="IPNS-like_sf"/>
</dbReference>
<dbReference type="PANTHER" id="PTHR48420">
    <property type="entry name" value="NON-HAEM DIOXYGENASE N-TERMINAL DOMAIN-CONTAINING PROTEIN"/>
    <property type="match status" value="1"/>
</dbReference>
<keyword evidence="2" id="KW-1185">Reference proteome</keyword>
<dbReference type="Gene3D" id="2.60.120.330">
    <property type="entry name" value="B-lactam Antibiotic, Isopenicillin N Synthase, Chain"/>
    <property type="match status" value="1"/>
</dbReference>
<name>A0ABR1FSZ8_AURAN</name>
<dbReference type="EMBL" id="JBBJCI010000231">
    <property type="protein sequence ID" value="KAK7237806.1"/>
    <property type="molecule type" value="Genomic_DNA"/>
</dbReference>
<sequence length="370" mass="39811">MAALAAAKTELVLIDYDDLVHAKNDADTAQKIAFAFGKDGLGVLAVTNVPQELRDQRLRLLGIARRLGTLPEETLAKYENPDLHYCAGWSRGREKFKGKVDTAKGSWYANGLHEDAANGDADLKARYPESTTEPAWPDAEVGDDMRGAFRSFSRSLYDLSRHVLRHCDAAVASAVAAKGFASDAKRLTAVTHERSRLHVGRLLHYYPRDDAPSGDDAAWCGWHNDNSVITALAPAIYFDDATGERVGAPAGAGLLAFSRSGAKVRVGAPPEGSILFQIGEAAQILSGGTLVATPHAVAAGDMARVSRESFALFVEPDWDEAMQVPTGCSLDAVLAPDDARADIIPPMRSRLTEVPVAFAKFLTDSIAQYY</sequence>
<comment type="caution">
    <text evidence="1">The sequence shown here is derived from an EMBL/GenBank/DDBJ whole genome shotgun (WGS) entry which is preliminary data.</text>
</comment>
<organism evidence="1 2">
    <name type="scientific">Aureococcus anophagefferens</name>
    <name type="common">Harmful bloom alga</name>
    <dbReference type="NCBI Taxonomy" id="44056"/>
    <lineage>
        <taxon>Eukaryota</taxon>
        <taxon>Sar</taxon>
        <taxon>Stramenopiles</taxon>
        <taxon>Ochrophyta</taxon>
        <taxon>Pelagophyceae</taxon>
        <taxon>Pelagomonadales</taxon>
        <taxon>Pelagomonadaceae</taxon>
        <taxon>Aureococcus</taxon>
    </lineage>
</organism>
<gene>
    <name evidence="1" type="ORF">SO694_00022111</name>
</gene>
<protein>
    <recommendedName>
        <fullName evidence="3">Non-haem dioxygenase N-terminal domain-containing protein</fullName>
    </recommendedName>
</protein>
<evidence type="ECO:0000313" key="1">
    <source>
        <dbReference type="EMBL" id="KAK7237806.1"/>
    </source>
</evidence>
<evidence type="ECO:0000313" key="2">
    <source>
        <dbReference type="Proteomes" id="UP001363151"/>
    </source>
</evidence>
<proteinExistence type="predicted"/>
<accession>A0ABR1FSZ8</accession>
<evidence type="ECO:0008006" key="3">
    <source>
        <dbReference type="Google" id="ProtNLM"/>
    </source>
</evidence>
<dbReference type="Proteomes" id="UP001363151">
    <property type="component" value="Unassembled WGS sequence"/>
</dbReference>
<dbReference type="SUPFAM" id="SSF51197">
    <property type="entry name" value="Clavaminate synthase-like"/>
    <property type="match status" value="1"/>
</dbReference>
<dbReference type="PANTHER" id="PTHR48420:SF1">
    <property type="entry name" value="NON-HAEM DIOXYGENASE N-TERMINAL DOMAIN-CONTAINING PROTEIN"/>
    <property type="match status" value="1"/>
</dbReference>
<reference evidence="1 2" key="1">
    <citation type="submission" date="2024-03" db="EMBL/GenBank/DDBJ databases">
        <title>Aureococcus anophagefferens CCMP1851 and Kratosvirus quantuckense: Draft genome of a second virus-susceptible host strain in the model system.</title>
        <authorList>
            <person name="Chase E."/>
            <person name="Truchon A.R."/>
            <person name="Schepens W."/>
            <person name="Wilhelm S.W."/>
        </authorList>
    </citation>
    <scope>NUCLEOTIDE SEQUENCE [LARGE SCALE GENOMIC DNA]</scope>
    <source>
        <strain evidence="1 2">CCMP1851</strain>
    </source>
</reference>